<keyword evidence="1" id="KW-0489">Methyltransferase</keyword>
<sequence>MNIKSFVPLSIKRRLKKLFHSDSEKEAGQNLIYYCPACDSKLGYFNPLSSLYEENKKKYGWLYTYDDTETINPQQYSCPVCGASDRDRLYSLYLKEKFQKVDLSERPLLIEFAPSRPLQKFIKKHNVNYRTADLYMEDVDDKLDLMDMHTYPDNYCDIFICSHILEHVSDDKKALRELYRILKPGGWGILMVPINLRNKEIDEDPSVIDMGERWRRFGQDDHVRLYNKKGFMDRVKQAGFKLIALDRNYFKEIEFLRCGITERSVLYIVEKND</sequence>
<reference evidence="1 2" key="1">
    <citation type="submission" date="2020-01" db="EMBL/GenBank/DDBJ databases">
        <authorList>
            <person name="Kim M.K."/>
        </authorList>
    </citation>
    <scope>NUCLEOTIDE SEQUENCE [LARGE SCALE GENOMIC DNA]</scope>
    <source>
        <strain evidence="1 2">172606-1</strain>
    </source>
</reference>
<protein>
    <submittedName>
        <fullName evidence="1">Class I SAM-dependent methyltransferase</fullName>
    </submittedName>
</protein>
<keyword evidence="2" id="KW-1185">Reference proteome</keyword>
<dbReference type="Gene3D" id="3.40.50.150">
    <property type="entry name" value="Vaccinia Virus protein VP39"/>
    <property type="match status" value="1"/>
</dbReference>
<accession>A0A6C0GNH0</accession>
<evidence type="ECO:0000313" key="2">
    <source>
        <dbReference type="Proteomes" id="UP000480178"/>
    </source>
</evidence>
<dbReference type="Proteomes" id="UP000480178">
    <property type="component" value="Chromosome"/>
</dbReference>
<gene>
    <name evidence="1" type="ORF">GXP67_24495</name>
</gene>
<name>A0A6C0GNH0_9BACT</name>
<keyword evidence="1" id="KW-0808">Transferase</keyword>
<dbReference type="RefSeq" id="WP_162445566.1">
    <property type="nucleotide sequence ID" value="NZ_CP048222.1"/>
</dbReference>
<dbReference type="InterPro" id="IPR029063">
    <property type="entry name" value="SAM-dependent_MTases_sf"/>
</dbReference>
<dbReference type="GO" id="GO:0032259">
    <property type="term" value="P:methylation"/>
    <property type="evidence" value="ECO:0007669"/>
    <property type="project" value="UniProtKB-KW"/>
</dbReference>
<dbReference type="GO" id="GO:0008168">
    <property type="term" value="F:methyltransferase activity"/>
    <property type="evidence" value="ECO:0007669"/>
    <property type="project" value="UniProtKB-KW"/>
</dbReference>
<dbReference type="AlphaFoldDB" id="A0A6C0GNH0"/>
<dbReference type="KEGG" id="rhoz:GXP67_24495"/>
<dbReference type="EMBL" id="CP048222">
    <property type="protein sequence ID" value="QHT69579.1"/>
    <property type="molecule type" value="Genomic_DNA"/>
</dbReference>
<proteinExistence type="predicted"/>
<dbReference type="CDD" id="cd02440">
    <property type="entry name" value="AdoMet_MTases"/>
    <property type="match status" value="1"/>
</dbReference>
<dbReference type="SUPFAM" id="SSF53335">
    <property type="entry name" value="S-adenosyl-L-methionine-dependent methyltransferases"/>
    <property type="match status" value="1"/>
</dbReference>
<evidence type="ECO:0000313" key="1">
    <source>
        <dbReference type="EMBL" id="QHT69579.1"/>
    </source>
</evidence>
<organism evidence="1 2">
    <name type="scientific">Rhodocytophaga rosea</name>
    <dbReference type="NCBI Taxonomy" id="2704465"/>
    <lineage>
        <taxon>Bacteria</taxon>
        <taxon>Pseudomonadati</taxon>
        <taxon>Bacteroidota</taxon>
        <taxon>Cytophagia</taxon>
        <taxon>Cytophagales</taxon>
        <taxon>Rhodocytophagaceae</taxon>
        <taxon>Rhodocytophaga</taxon>
    </lineage>
</organism>
<dbReference type="Pfam" id="PF13489">
    <property type="entry name" value="Methyltransf_23"/>
    <property type="match status" value="1"/>
</dbReference>